<evidence type="ECO:0000313" key="3">
    <source>
        <dbReference type="EMBL" id="MDL2082066.1"/>
    </source>
</evidence>
<feature type="region of interest" description="Disordered" evidence="1">
    <location>
        <begin position="255"/>
        <end position="274"/>
    </location>
</feature>
<dbReference type="InterPro" id="IPR029058">
    <property type="entry name" value="AB_hydrolase_fold"/>
</dbReference>
<comment type="caution">
    <text evidence="3">The sequence shown here is derived from an EMBL/GenBank/DDBJ whole genome shotgun (WGS) entry which is preliminary data.</text>
</comment>
<dbReference type="Gene3D" id="3.40.50.1820">
    <property type="entry name" value="alpha/beta hydrolase"/>
    <property type="match status" value="1"/>
</dbReference>
<accession>A0ABT7JB19</accession>
<reference evidence="3 4" key="1">
    <citation type="submission" date="2023-05" db="EMBL/GenBank/DDBJ databases">
        <title>Streptomyces fuscus sp. nov., a brown-black pigment producing actinomyces isolated from dry sand of Sea duck farm.</title>
        <authorList>
            <person name="Xie J."/>
            <person name="Shen N."/>
        </authorList>
    </citation>
    <scope>NUCLEOTIDE SEQUENCE [LARGE SCALE GENOMIC DNA]</scope>
    <source>
        <strain evidence="3 4">GXMU-J15</strain>
    </source>
</reference>
<dbReference type="GO" id="GO:0016787">
    <property type="term" value="F:hydrolase activity"/>
    <property type="evidence" value="ECO:0007669"/>
    <property type="project" value="UniProtKB-KW"/>
</dbReference>
<dbReference type="PANTHER" id="PTHR37946">
    <property type="entry name" value="SLL1969 PROTEIN"/>
    <property type="match status" value="1"/>
</dbReference>
<keyword evidence="3" id="KW-0378">Hydrolase</keyword>
<dbReference type="InterPro" id="IPR000073">
    <property type="entry name" value="AB_hydrolase_1"/>
</dbReference>
<sequence>MGDGDRLCVVFVHGFNSRAKVWNRFISLIDEDPELGSVEARAFGYATGLARLRPDRSLPSLSTVADHLKTYLDATMAGRPLVLVGHSMGGLVIQRYLVRMLAEGRGRELARIRRVVLFACPNAGSEIARGARKLLLGTHPQERQLRTLDEDVRDTHASVLRDIVGAVTVGERNCPIPFSVFAAESDRVVPRASAQGAFPDSGALPGDHFSVVQPRSREHTAYVALRHLLREAASGSDPPGAPPVTARTAASLEVHGAPLPGSSSDEGADGPLTPYLFREHDVRLHEALARALEGGTPRLLVLTGESSTGKTRALYEALIELAPERPLHRPTTAADLLELLDTGQVGNGSVLWLNEAQRFFYGAGGEAAAEALHGCLGRSPGLVALATFWTHPYWTALTQTDQLGHTQARTLLTHPALTLRLTVPPHLSEDDLAAWADLSGDPRMEHALEAAREDGRVIQHLTGGPQLLDACLSGPGMFFTPSEHALISMALEARRLGHHAPMPPALLAQAADGVLSPRQRSGDPDWALQDLTALCEGRRGDGTVTAVHTLTALNALRPRSGAPAVFEPADYLDQHMRRYRADRSPAPALWESLLEHATDPEDLCRLGQSAWDRGLRWHAALLWRRAVLAGSPSAPALLVRHVHGALDPPGTVPRWTAAHCSMDNAFAIIDLLAALNDAPSSAEAATAVLRERGLITCCEKFYGSHPLLLHATLQRLRRAGEEGLVRELLDRGAATRTELPPPPGWTGLPGVLEELRRAGADTELATFLARRPETYLDPMDPVEPIWMLTELLMAGARETALEFIEWWDPMSRAWVEDAASVARLLDLLEVAGSPQRERLLACATAVSLTDAGGTAWLLDVLNRHGADDAVARLLQRDPARHADLTYYEDQAYAASQMADLLTTLRALGDESGVRTLWTRICEEMDLLDPGVWQAVRDTNPQDAREALLTQYPVTQMDPDATENIGLLLINLASVNEPTAMDELLALDPVTHADLTDPIAVAALLTGLQDAQADDAVRELVARNPAVHAEITQPEAVLSLLRALQKAGADAEAETLAERALKAGTAVPTRLLPYGCEPDGRPMPSWTWDGLPSVS</sequence>
<evidence type="ECO:0000313" key="4">
    <source>
        <dbReference type="Proteomes" id="UP001241926"/>
    </source>
</evidence>
<name>A0ABT7JB19_9ACTN</name>
<dbReference type="PANTHER" id="PTHR37946:SF1">
    <property type="entry name" value="SLL1969 PROTEIN"/>
    <property type="match status" value="1"/>
</dbReference>
<evidence type="ECO:0000259" key="2">
    <source>
        <dbReference type="Pfam" id="PF12697"/>
    </source>
</evidence>
<keyword evidence="4" id="KW-1185">Reference proteome</keyword>
<protein>
    <submittedName>
        <fullName evidence="3">Alpha/beta fold hydrolase</fullName>
    </submittedName>
</protein>
<dbReference type="Pfam" id="PF12697">
    <property type="entry name" value="Abhydrolase_6"/>
    <property type="match status" value="1"/>
</dbReference>
<dbReference type="Proteomes" id="UP001241926">
    <property type="component" value="Unassembled WGS sequence"/>
</dbReference>
<proteinExistence type="predicted"/>
<dbReference type="SUPFAM" id="SSF53474">
    <property type="entry name" value="alpha/beta-Hydrolases"/>
    <property type="match status" value="1"/>
</dbReference>
<feature type="domain" description="AB hydrolase-1" evidence="2">
    <location>
        <begin position="9"/>
        <end position="165"/>
    </location>
</feature>
<organism evidence="3 4">
    <name type="scientific">Streptomyces fuscus</name>
    <dbReference type="NCBI Taxonomy" id="3048495"/>
    <lineage>
        <taxon>Bacteria</taxon>
        <taxon>Bacillati</taxon>
        <taxon>Actinomycetota</taxon>
        <taxon>Actinomycetes</taxon>
        <taxon>Kitasatosporales</taxon>
        <taxon>Streptomycetaceae</taxon>
        <taxon>Streptomyces</taxon>
    </lineage>
</organism>
<evidence type="ECO:0000256" key="1">
    <source>
        <dbReference type="SAM" id="MobiDB-lite"/>
    </source>
</evidence>
<gene>
    <name evidence="3" type="ORF">QNN03_37145</name>
</gene>
<dbReference type="EMBL" id="JASJUS010000069">
    <property type="protein sequence ID" value="MDL2082066.1"/>
    <property type="molecule type" value="Genomic_DNA"/>
</dbReference>
<dbReference type="RefSeq" id="WP_285437195.1">
    <property type="nucleotide sequence ID" value="NZ_JASJUS010000069.1"/>
</dbReference>